<gene>
    <name evidence="1" type="ORF">BAE44_0015124</name>
</gene>
<evidence type="ECO:0000313" key="2">
    <source>
        <dbReference type="Proteomes" id="UP000095767"/>
    </source>
</evidence>
<feature type="non-terminal residue" evidence="1">
    <location>
        <position position="77"/>
    </location>
</feature>
<keyword evidence="2" id="KW-1185">Reference proteome</keyword>
<sequence length="77" mass="8613">MRRVQPLKARAHPLFQYAGATDPTRKLVADLPRSEVKARVVNVLKMGVDIKVALDNHPSPRCLAHNPHNVCLSPHFL</sequence>
<evidence type="ECO:0000313" key="1">
    <source>
        <dbReference type="EMBL" id="OEL23857.1"/>
    </source>
</evidence>
<reference evidence="1 2" key="1">
    <citation type="submission" date="2016-09" db="EMBL/GenBank/DDBJ databases">
        <title>The draft genome of Dichanthelium oligosanthes: A C3 panicoid grass species.</title>
        <authorList>
            <person name="Studer A.J."/>
            <person name="Schnable J.C."/>
            <person name="Brutnell T.P."/>
        </authorList>
    </citation>
    <scope>NUCLEOTIDE SEQUENCE [LARGE SCALE GENOMIC DNA]</scope>
    <source>
        <strain evidence="2">cv. Kellogg 1175</strain>
        <tissue evidence="1">Leaf</tissue>
    </source>
</reference>
<accession>A0A1E5VFH5</accession>
<protein>
    <submittedName>
        <fullName evidence="1">Uncharacterized protein</fullName>
    </submittedName>
</protein>
<comment type="caution">
    <text evidence="1">The sequence shown here is derived from an EMBL/GenBank/DDBJ whole genome shotgun (WGS) entry which is preliminary data.</text>
</comment>
<name>A0A1E5VFH5_9POAL</name>
<dbReference type="OrthoDB" id="721393at2759"/>
<dbReference type="EMBL" id="LWDX02041432">
    <property type="protein sequence ID" value="OEL23857.1"/>
    <property type="molecule type" value="Genomic_DNA"/>
</dbReference>
<proteinExistence type="predicted"/>
<dbReference type="Proteomes" id="UP000095767">
    <property type="component" value="Unassembled WGS sequence"/>
</dbReference>
<organism evidence="1 2">
    <name type="scientific">Dichanthelium oligosanthes</name>
    <dbReference type="NCBI Taxonomy" id="888268"/>
    <lineage>
        <taxon>Eukaryota</taxon>
        <taxon>Viridiplantae</taxon>
        <taxon>Streptophyta</taxon>
        <taxon>Embryophyta</taxon>
        <taxon>Tracheophyta</taxon>
        <taxon>Spermatophyta</taxon>
        <taxon>Magnoliopsida</taxon>
        <taxon>Liliopsida</taxon>
        <taxon>Poales</taxon>
        <taxon>Poaceae</taxon>
        <taxon>PACMAD clade</taxon>
        <taxon>Panicoideae</taxon>
        <taxon>Panicodae</taxon>
        <taxon>Paniceae</taxon>
        <taxon>Dichantheliinae</taxon>
        <taxon>Dichanthelium</taxon>
    </lineage>
</organism>
<dbReference type="AlphaFoldDB" id="A0A1E5VFH5"/>